<evidence type="ECO:0000313" key="1">
    <source>
        <dbReference type="EMBL" id="KAL3952584.1"/>
    </source>
</evidence>
<evidence type="ECO:0000313" key="2">
    <source>
        <dbReference type="Proteomes" id="UP001638806"/>
    </source>
</evidence>
<sequence>MGLRHSDRGLVWLASLACGEPGDHAGRMAAEIGSGRRPVPSQPSAEAQSTPTSRSDCRSLATGPSGTVRRSRIVMAWPRWHGMPRSVRAPRPRIRRAKNAAPCQNTRVEACPVSARQCSLLTRGLLVMAPPTIGHGVFQVLGPGDNVSEWSTRKVVTRADSTAWLPTDNSVADSLVPVASDYPALP</sequence>
<keyword evidence="2" id="KW-1185">Reference proteome</keyword>
<gene>
    <name evidence="1" type="ORF">ACCO45_012527</name>
</gene>
<reference evidence="1" key="1">
    <citation type="submission" date="2024-12" db="EMBL/GenBank/DDBJ databases">
        <title>Comparative genomics and development of molecular markers within Purpureocillium lilacinum and among Purpureocillium species.</title>
        <authorList>
            <person name="Yeh Z.-Y."/>
            <person name="Ni N.-T."/>
            <person name="Lo P.-H."/>
            <person name="Mushyakhwo K."/>
            <person name="Lin C.-F."/>
            <person name="Nai Y.-S."/>
        </authorList>
    </citation>
    <scope>NUCLEOTIDE SEQUENCE</scope>
    <source>
        <strain evidence="1">NCHU-NPUST-175</strain>
    </source>
</reference>
<dbReference type="Proteomes" id="UP001638806">
    <property type="component" value="Unassembled WGS sequence"/>
</dbReference>
<dbReference type="EMBL" id="JBGNUJ010000012">
    <property type="protein sequence ID" value="KAL3952584.1"/>
    <property type="molecule type" value="Genomic_DNA"/>
</dbReference>
<organism evidence="1 2">
    <name type="scientific">Purpureocillium lilacinum</name>
    <name type="common">Paecilomyces lilacinus</name>
    <dbReference type="NCBI Taxonomy" id="33203"/>
    <lineage>
        <taxon>Eukaryota</taxon>
        <taxon>Fungi</taxon>
        <taxon>Dikarya</taxon>
        <taxon>Ascomycota</taxon>
        <taxon>Pezizomycotina</taxon>
        <taxon>Sordariomycetes</taxon>
        <taxon>Hypocreomycetidae</taxon>
        <taxon>Hypocreales</taxon>
        <taxon>Ophiocordycipitaceae</taxon>
        <taxon>Purpureocillium</taxon>
    </lineage>
</organism>
<comment type="caution">
    <text evidence="1">The sequence shown here is derived from an EMBL/GenBank/DDBJ whole genome shotgun (WGS) entry which is preliminary data.</text>
</comment>
<accession>A0ACC4D9U3</accession>
<proteinExistence type="predicted"/>
<protein>
    <submittedName>
        <fullName evidence="1">Uncharacterized protein</fullName>
    </submittedName>
</protein>
<name>A0ACC4D9U3_PURLI</name>